<reference evidence="2 3" key="1">
    <citation type="submission" date="2018-09" db="EMBL/GenBank/DDBJ databases">
        <authorList>
            <person name="Zhu H."/>
        </authorList>
    </citation>
    <scope>NUCLEOTIDE SEQUENCE [LARGE SCALE GENOMIC DNA]</scope>
    <source>
        <strain evidence="2 3">K2R01-6</strain>
    </source>
</reference>
<dbReference type="Proteomes" id="UP000286100">
    <property type="component" value="Unassembled WGS sequence"/>
</dbReference>
<dbReference type="GO" id="GO:0016787">
    <property type="term" value="F:hydrolase activity"/>
    <property type="evidence" value="ECO:0007669"/>
    <property type="project" value="UniProtKB-KW"/>
</dbReference>
<accession>A0A418WQE3</accession>
<dbReference type="Gene3D" id="3.40.710.10">
    <property type="entry name" value="DD-peptidase/beta-lactamase superfamily"/>
    <property type="match status" value="1"/>
</dbReference>
<dbReference type="PANTHER" id="PTHR43283:SF7">
    <property type="entry name" value="BETA-LACTAMASE-RELATED DOMAIN-CONTAINING PROTEIN"/>
    <property type="match status" value="1"/>
</dbReference>
<keyword evidence="3" id="KW-1185">Reference proteome</keyword>
<evidence type="ECO:0000259" key="1">
    <source>
        <dbReference type="Pfam" id="PF00144"/>
    </source>
</evidence>
<name>A0A418WQE3_9SPHN</name>
<dbReference type="InterPro" id="IPR050789">
    <property type="entry name" value="Diverse_Enzym_Activities"/>
</dbReference>
<protein>
    <submittedName>
        <fullName evidence="2">Class A beta-lactamase-related serine hydrolase</fullName>
    </submittedName>
</protein>
<evidence type="ECO:0000313" key="3">
    <source>
        <dbReference type="Proteomes" id="UP000286100"/>
    </source>
</evidence>
<comment type="caution">
    <text evidence="2">The sequence shown here is derived from an EMBL/GenBank/DDBJ whole genome shotgun (WGS) entry which is preliminary data.</text>
</comment>
<feature type="domain" description="Beta-lactamase-related" evidence="1">
    <location>
        <begin position="96"/>
        <end position="373"/>
    </location>
</feature>
<gene>
    <name evidence="2" type="ORF">D3876_03865</name>
</gene>
<dbReference type="Pfam" id="PF00144">
    <property type="entry name" value="Beta-lactamase"/>
    <property type="match status" value="1"/>
</dbReference>
<organism evidence="2 3">
    <name type="scientific">Sphingomonas cavernae</name>
    <dbReference type="NCBI Taxonomy" id="2320861"/>
    <lineage>
        <taxon>Bacteria</taxon>
        <taxon>Pseudomonadati</taxon>
        <taxon>Pseudomonadota</taxon>
        <taxon>Alphaproteobacteria</taxon>
        <taxon>Sphingomonadales</taxon>
        <taxon>Sphingomonadaceae</taxon>
        <taxon>Sphingomonas</taxon>
    </lineage>
</organism>
<keyword evidence="2" id="KW-0378">Hydrolase</keyword>
<proteinExistence type="predicted"/>
<dbReference type="InterPro" id="IPR012338">
    <property type="entry name" value="Beta-lactam/transpept-like"/>
</dbReference>
<dbReference type="AlphaFoldDB" id="A0A418WQE3"/>
<dbReference type="EMBL" id="QYUM01000002">
    <property type="protein sequence ID" value="RJF93470.1"/>
    <property type="molecule type" value="Genomic_DNA"/>
</dbReference>
<sequence length="402" mass="44076">MNRMKLPPPLDWPIAGIGPDADVPPELRVTRDNWRTYPYSRWAFQHARELVPSRVIRRSSTPRELEEAWRDLSGISFPDAEGRLVRWDEFLERTYTDAFLVLHRGALVYEHYANGMTAETPHLLFSITKSFFGLLAEILIVQGVLDPDSAVEQHVPELGASGFAGCTVRQILDMTDGVAFDENYADPDAEVHRYSAAYWTPQAGFGGVFEALKGLTRRAAPPGAQFRYRTPVADVLGWILLRATGQSLTKLLGDRIWRPAGCADNAQILLDTAGHEIAGAGLNATARDLARVALMLLDGGWVDDRLVIPPVALDNIAIGGDRGLFDASGFPTRPGGSYRSQWWVNHEGYGSLSALGVFGQRLYLEPGSGLAVIRTGSHPVASNSFTDVIHANAFDAIREALA</sequence>
<dbReference type="PANTHER" id="PTHR43283">
    <property type="entry name" value="BETA-LACTAMASE-RELATED"/>
    <property type="match status" value="1"/>
</dbReference>
<dbReference type="SUPFAM" id="SSF56601">
    <property type="entry name" value="beta-lactamase/transpeptidase-like"/>
    <property type="match status" value="1"/>
</dbReference>
<evidence type="ECO:0000313" key="2">
    <source>
        <dbReference type="EMBL" id="RJF93470.1"/>
    </source>
</evidence>
<dbReference type="InterPro" id="IPR001466">
    <property type="entry name" value="Beta-lactam-related"/>
</dbReference>